<keyword evidence="2" id="KW-0963">Cytoplasm</keyword>
<proteinExistence type="inferred from homology"/>
<comment type="subcellular location">
    <subcellularLocation>
        <location evidence="2">Cytoplasm</location>
        <location evidence="2">Nucleoid</location>
    </subcellularLocation>
</comment>
<accession>Q0G7Q3</accession>
<evidence type="ECO:0000313" key="4">
    <source>
        <dbReference type="Proteomes" id="UP000004310"/>
    </source>
</evidence>
<comment type="function">
    <text evidence="2">Binds to DNA and alters its conformation. May be involved in regulation of gene expression, nucleoid organization and DNA protection.</text>
</comment>
<dbReference type="NCBIfam" id="TIGR00103">
    <property type="entry name" value="DNA_YbaB_EbfC"/>
    <property type="match status" value="1"/>
</dbReference>
<sequence>MKDVMNIMKQAKAMQEKMAGLQEEMAGMTVSGQSGGGVVTVTLTGKGDMTGLSIDRSLLKEDEGDIVEDLVIAAHADAKTKLEAAIQEKTQAMTAGLGLPPGMKLPF</sequence>
<dbReference type="GO" id="GO:0003677">
    <property type="term" value="F:DNA binding"/>
    <property type="evidence" value="ECO:0007669"/>
    <property type="project" value="UniProtKB-UniRule"/>
</dbReference>
<dbReference type="STRING" id="217511.GCA_001463845_01696"/>
<dbReference type="Pfam" id="PF02575">
    <property type="entry name" value="YbaB_DNA_bd"/>
    <property type="match status" value="1"/>
</dbReference>
<dbReference type="InterPro" id="IPR004401">
    <property type="entry name" value="YbaB/EbfC"/>
</dbReference>
<evidence type="ECO:0000313" key="3">
    <source>
        <dbReference type="EMBL" id="EAU42311.1"/>
    </source>
</evidence>
<dbReference type="PANTHER" id="PTHR33449:SF1">
    <property type="entry name" value="NUCLEOID-ASSOCIATED PROTEIN YBAB"/>
    <property type="match status" value="1"/>
</dbReference>
<comment type="similarity">
    <text evidence="2">Belongs to the YbaB/EbfC family.</text>
</comment>
<evidence type="ECO:0000256" key="2">
    <source>
        <dbReference type="HAMAP-Rule" id="MF_00274"/>
    </source>
</evidence>
<keyword evidence="4" id="KW-1185">Reference proteome</keyword>
<name>Q0G7Q3_9HYPH</name>
<comment type="subunit">
    <text evidence="2">Homodimer.</text>
</comment>
<dbReference type="EMBL" id="AATP01000001">
    <property type="protein sequence ID" value="EAU42311.1"/>
    <property type="molecule type" value="Genomic_DNA"/>
</dbReference>
<dbReference type="RefSeq" id="WP_007066286.1">
    <property type="nucleotide sequence ID" value="NZ_DS022272.1"/>
</dbReference>
<dbReference type="PIRSF" id="PIRSF004555">
    <property type="entry name" value="UCP004555"/>
    <property type="match status" value="1"/>
</dbReference>
<dbReference type="Proteomes" id="UP000004310">
    <property type="component" value="Unassembled WGS sequence"/>
</dbReference>
<organism evidence="3 4">
    <name type="scientific">Fulvimarina pelagi HTCC2506</name>
    <dbReference type="NCBI Taxonomy" id="314231"/>
    <lineage>
        <taxon>Bacteria</taxon>
        <taxon>Pseudomonadati</taxon>
        <taxon>Pseudomonadota</taxon>
        <taxon>Alphaproteobacteria</taxon>
        <taxon>Hyphomicrobiales</taxon>
        <taxon>Aurantimonadaceae</taxon>
        <taxon>Fulvimarina</taxon>
    </lineage>
</organism>
<dbReference type="InterPro" id="IPR036894">
    <property type="entry name" value="YbaB-like_sf"/>
</dbReference>
<dbReference type="GO" id="GO:0005829">
    <property type="term" value="C:cytosol"/>
    <property type="evidence" value="ECO:0007669"/>
    <property type="project" value="TreeGrafter"/>
</dbReference>
<evidence type="ECO:0000256" key="1">
    <source>
        <dbReference type="ARBA" id="ARBA00023125"/>
    </source>
</evidence>
<dbReference type="HOGENOM" id="CLU_140930_0_1_5"/>
<gene>
    <name evidence="3" type="ORF">FP2506_05716</name>
</gene>
<dbReference type="PANTHER" id="PTHR33449">
    <property type="entry name" value="NUCLEOID-ASSOCIATED PROTEIN YBAB"/>
    <property type="match status" value="1"/>
</dbReference>
<dbReference type="AlphaFoldDB" id="Q0G7Q3"/>
<comment type="caution">
    <text evidence="3">The sequence shown here is derived from an EMBL/GenBank/DDBJ whole genome shotgun (WGS) entry which is preliminary data.</text>
</comment>
<keyword evidence="1 2" id="KW-0238">DNA-binding</keyword>
<protein>
    <recommendedName>
        <fullName evidence="2">Nucleoid-associated protein FP2506_05716</fullName>
    </recommendedName>
</protein>
<dbReference type="eggNOG" id="COG0718">
    <property type="taxonomic scope" value="Bacteria"/>
</dbReference>
<reference evidence="3 4" key="1">
    <citation type="journal article" date="2010" name="J. Bacteriol.">
        <title>Genome sequence of Fulvimarina pelagi HTCC2506T, a Mn(II)-oxidizing alphaproteobacterium possessing an aerobic anoxygenic photosynthetic gene cluster and Xanthorhodopsin.</title>
        <authorList>
            <person name="Kang I."/>
            <person name="Oh H.M."/>
            <person name="Lim S.I."/>
            <person name="Ferriera S."/>
            <person name="Giovannoni S.J."/>
            <person name="Cho J.C."/>
        </authorList>
    </citation>
    <scope>NUCLEOTIDE SEQUENCE [LARGE SCALE GENOMIC DNA]</scope>
    <source>
        <strain evidence="3 4">HTCC2506</strain>
    </source>
</reference>
<dbReference type="GO" id="GO:0043590">
    <property type="term" value="C:bacterial nucleoid"/>
    <property type="evidence" value="ECO:0007669"/>
    <property type="project" value="UniProtKB-UniRule"/>
</dbReference>
<dbReference type="HAMAP" id="MF_00274">
    <property type="entry name" value="DNA_YbaB_EbfC"/>
    <property type="match status" value="1"/>
</dbReference>
<dbReference type="Gene3D" id="3.30.1310.10">
    <property type="entry name" value="Nucleoid-associated protein YbaB-like domain"/>
    <property type="match status" value="1"/>
</dbReference>
<dbReference type="SUPFAM" id="SSF82607">
    <property type="entry name" value="YbaB-like"/>
    <property type="match status" value="1"/>
</dbReference>